<dbReference type="InParanoid" id="D2VZH5"/>
<evidence type="ECO:0000256" key="1">
    <source>
        <dbReference type="SAM" id="SignalP"/>
    </source>
</evidence>
<protein>
    <submittedName>
        <fullName evidence="2">Predicted protein</fullName>
    </submittedName>
</protein>
<evidence type="ECO:0000313" key="2">
    <source>
        <dbReference type="EMBL" id="EFC37792.1"/>
    </source>
</evidence>
<dbReference type="EMBL" id="GG738914">
    <property type="protein sequence ID" value="EFC37792.1"/>
    <property type="molecule type" value="Genomic_DNA"/>
</dbReference>
<evidence type="ECO:0000313" key="3">
    <source>
        <dbReference type="Proteomes" id="UP000006671"/>
    </source>
</evidence>
<proteinExistence type="predicted"/>
<feature type="chain" id="PRO_5003038767" evidence="1">
    <location>
        <begin position="21"/>
        <end position="267"/>
    </location>
</feature>
<dbReference type="AlphaFoldDB" id="D2VZH5"/>
<keyword evidence="3" id="KW-1185">Reference proteome</keyword>
<name>D2VZH5_NAEGR</name>
<dbReference type="Proteomes" id="UP000006671">
    <property type="component" value="Unassembled WGS sequence"/>
</dbReference>
<dbReference type="GeneID" id="8857724"/>
<keyword evidence="1" id="KW-0732">Signal</keyword>
<dbReference type="VEuPathDB" id="AmoebaDB:NAEGRDRAFT_74490"/>
<dbReference type="KEGG" id="ngr:NAEGRDRAFT_74490"/>
<sequence>MKAVRCVNVCCLLLLAIVSAMMLLETSVGKDVKFCMPPQATFWETTKDASYIMKEFKNNDQVIKNQYNVKTSQQRQDFIVKGNVVKSEISIQNPMNNDTIVYTLTSDNGDCSCMNFGPSDSSVFVQCHTLPILEKGSIAGINALKIGYNQSDLYPTWTEINYYWVVPAKESGYWWFLSRTSYVIDDSNNVQLGTTTYYNQEDKADPYAFYLPKYCPHYSQCTNPRKNKLFLNDFHIWQFTCQSQDELNFAFDLEISVLHQLYHLNKH</sequence>
<reference evidence="2 3" key="1">
    <citation type="journal article" date="2010" name="Cell">
        <title>The genome of Naegleria gruberi illuminates early eukaryotic versatility.</title>
        <authorList>
            <person name="Fritz-Laylin L.K."/>
            <person name="Prochnik S.E."/>
            <person name="Ginger M.L."/>
            <person name="Dacks J.B."/>
            <person name="Carpenter M.L."/>
            <person name="Field M.C."/>
            <person name="Kuo A."/>
            <person name="Paredez A."/>
            <person name="Chapman J."/>
            <person name="Pham J."/>
            <person name="Shu S."/>
            <person name="Neupane R."/>
            <person name="Cipriano M."/>
            <person name="Mancuso J."/>
            <person name="Tu H."/>
            <person name="Salamov A."/>
            <person name="Lindquist E."/>
            <person name="Shapiro H."/>
            <person name="Lucas S."/>
            <person name="Grigoriev I.V."/>
            <person name="Cande W.Z."/>
            <person name="Fulton C."/>
            <person name="Rokhsar D.S."/>
            <person name="Dawson S.C."/>
        </authorList>
    </citation>
    <scope>NUCLEOTIDE SEQUENCE [LARGE SCALE GENOMIC DNA]</scope>
    <source>
        <strain evidence="2 3">NEG-M</strain>
    </source>
</reference>
<organism evidence="3">
    <name type="scientific">Naegleria gruberi</name>
    <name type="common">Amoeba</name>
    <dbReference type="NCBI Taxonomy" id="5762"/>
    <lineage>
        <taxon>Eukaryota</taxon>
        <taxon>Discoba</taxon>
        <taxon>Heterolobosea</taxon>
        <taxon>Tetramitia</taxon>
        <taxon>Eutetramitia</taxon>
        <taxon>Vahlkampfiidae</taxon>
        <taxon>Naegleria</taxon>
    </lineage>
</organism>
<dbReference type="RefSeq" id="XP_002670536.1">
    <property type="nucleotide sequence ID" value="XM_002670490.1"/>
</dbReference>
<gene>
    <name evidence="2" type="ORF">NAEGRDRAFT_74490</name>
</gene>
<feature type="signal peptide" evidence="1">
    <location>
        <begin position="1"/>
        <end position="20"/>
    </location>
</feature>
<accession>D2VZH5</accession>